<keyword evidence="4 6" id="KW-0472">Membrane</keyword>
<keyword evidence="6" id="KW-0812">Transmembrane</keyword>
<accession>A0ABY8D4V5</accession>
<evidence type="ECO:0000256" key="2">
    <source>
        <dbReference type="ARBA" id="ARBA00009597"/>
    </source>
</evidence>
<dbReference type="EMBL" id="CP120371">
    <property type="protein sequence ID" value="WEX84073.1"/>
    <property type="molecule type" value="Genomic_DNA"/>
</dbReference>
<dbReference type="InterPro" id="IPR032710">
    <property type="entry name" value="NTF2-like_dom_sf"/>
</dbReference>
<gene>
    <name evidence="8" type="ORF">PYH38_002911</name>
</gene>
<evidence type="ECO:0000256" key="5">
    <source>
        <dbReference type="SAM" id="MobiDB-lite"/>
    </source>
</evidence>
<dbReference type="PANTHER" id="PTHR10721:SF1">
    <property type="entry name" value="MITOCHONDRIAL IMPORT INNER MEMBRANE TRANSLOCASE SUBUNIT TIM44"/>
    <property type="match status" value="1"/>
</dbReference>
<comment type="similarity">
    <text evidence="2">Belongs to the Tim44 family.</text>
</comment>
<protein>
    <submittedName>
        <fullName evidence="8">Tim44/TimA family putative adaptor protein</fullName>
    </submittedName>
</protein>
<feature type="domain" description="Tim44-like" evidence="7">
    <location>
        <begin position="86"/>
        <end position="232"/>
    </location>
</feature>
<dbReference type="PANTHER" id="PTHR10721">
    <property type="entry name" value="MITOCHONDRIAL IMPORT INNER MEMBRANE TRANSLOCASE SUBUNIT TIM44"/>
    <property type="match status" value="1"/>
</dbReference>
<evidence type="ECO:0000256" key="4">
    <source>
        <dbReference type="ARBA" id="ARBA00023136"/>
    </source>
</evidence>
<dbReference type="Pfam" id="PF04280">
    <property type="entry name" value="Tim44"/>
    <property type="match status" value="1"/>
</dbReference>
<dbReference type="PIRSF" id="PIRSF031890">
    <property type="entry name" value="UCP031890_transporter_Tim44"/>
    <property type="match status" value="1"/>
</dbReference>
<proteinExistence type="inferred from homology"/>
<name>A0ABY8D4V5_9HYPH</name>
<feature type="transmembrane region" description="Helical" evidence="6">
    <location>
        <begin position="6"/>
        <end position="26"/>
    </location>
</feature>
<dbReference type="SMART" id="SM00978">
    <property type="entry name" value="Tim44"/>
    <property type="match status" value="1"/>
</dbReference>
<dbReference type="InterPro" id="IPR016985">
    <property type="entry name" value="UCP031890_Tim44-rel"/>
</dbReference>
<evidence type="ECO:0000256" key="1">
    <source>
        <dbReference type="ARBA" id="ARBA00004370"/>
    </source>
</evidence>
<evidence type="ECO:0000259" key="7">
    <source>
        <dbReference type="SMART" id="SM00978"/>
    </source>
</evidence>
<evidence type="ECO:0000313" key="8">
    <source>
        <dbReference type="EMBL" id="WEX84073.1"/>
    </source>
</evidence>
<keyword evidence="9" id="KW-1185">Reference proteome</keyword>
<evidence type="ECO:0000256" key="6">
    <source>
        <dbReference type="SAM" id="Phobius"/>
    </source>
</evidence>
<dbReference type="NCBIfam" id="NF033779">
    <property type="entry name" value="Tim44_TimA_adap"/>
    <property type="match status" value="1"/>
</dbReference>
<comment type="subcellular location">
    <subcellularLocation>
        <location evidence="1">Membrane</location>
    </subcellularLocation>
</comment>
<dbReference type="SUPFAM" id="SSF54427">
    <property type="entry name" value="NTF2-like"/>
    <property type="match status" value="1"/>
</dbReference>
<dbReference type="Proteomes" id="UP001235547">
    <property type="component" value="Chromosome 1"/>
</dbReference>
<sequence>MGSFDFITFFFLIAAVVIFLQLRSVLGRRTGNERPPFDPYSPRDIGQGPEAKDNGKVVQLPRRESAAEDESRYATIDTFAKTGTALNTQLRAISDADPSFDPGEFINGAKMAYEMIVMAFADGDRKTLKGLLSREVYEGFDTAIAEREAKGEVVKSTFVGIEKADIVHAELKENEENITVRIVSQLISATYDKQGKLIDGDADSVAEVNDLWTFARDVRSRDPNWKLIATESEN</sequence>
<organism evidence="8 9">
    <name type="scientific">Sinorhizobium numidicum</name>
    <dbReference type="NCBI Taxonomy" id="680248"/>
    <lineage>
        <taxon>Bacteria</taxon>
        <taxon>Pseudomonadati</taxon>
        <taxon>Pseudomonadota</taxon>
        <taxon>Alphaproteobacteria</taxon>
        <taxon>Hyphomicrobiales</taxon>
        <taxon>Rhizobiaceae</taxon>
        <taxon>Sinorhizobium/Ensifer group</taxon>
        <taxon>Sinorhizobium</taxon>
    </lineage>
</organism>
<feature type="region of interest" description="Disordered" evidence="5">
    <location>
        <begin position="31"/>
        <end position="55"/>
    </location>
</feature>
<dbReference type="Gene3D" id="3.10.450.240">
    <property type="match status" value="1"/>
</dbReference>
<evidence type="ECO:0000313" key="9">
    <source>
        <dbReference type="Proteomes" id="UP001235547"/>
    </source>
</evidence>
<dbReference type="RefSeq" id="WP_280734969.1">
    <property type="nucleotide sequence ID" value="NZ_CP120368.1"/>
</dbReference>
<dbReference type="InterPro" id="IPR007379">
    <property type="entry name" value="Tim44-like_dom"/>
</dbReference>
<keyword evidence="6" id="KW-1133">Transmembrane helix</keyword>
<keyword evidence="3" id="KW-0809">Transit peptide</keyword>
<dbReference type="InterPro" id="IPR039544">
    <property type="entry name" value="Tim44-like"/>
</dbReference>
<reference evidence="8 9" key="1">
    <citation type="submission" date="2023-03" db="EMBL/GenBank/DDBJ databases">
        <authorList>
            <person name="Kaur S."/>
            <person name="Espinosa-Saiz D."/>
            <person name="Velazquez E."/>
            <person name="Menendez E."/>
            <person name="diCenzo G.C."/>
        </authorList>
    </citation>
    <scope>NUCLEOTIDE SEQUENCE [LARGE SCALE GENOMIC DNA]</scope>
    <source>
        <strain evidence="8 9">LMG 27395</strain>
    </source>
</reference>
<evidence type="ECO:0000256" key="3">
    <source>
        <dbReference type="ARBA" id="ARBA00022946"/>
    </source>
</evidence>